<sequence>MTATDATVLQDDELLIERIFDAPPDLVFKVWTTPEHLMRWWGPKDFTTVAFDQDFRVGGGYRAGIREASGAEHWMAGTYSEIVDGEKIVMSFRWEDGAFDVDNTITVTFARLAGGRTLFRFHQAPFATVEARDSHTGGWTSLVDKLVAYLATEDAR</sequence>
<dbReference type="EMBL" id="JACIDK010000007">
    <property type="protein sequence ID" value="MBB3893104.1"/>
    <property type="molecule type" value="Genomic_DNA"/>
</dbReference>
<comment type="caution">
    <text evidence="3">The sequence shown here is derived from an EMBL/GenBank/DDBJ whole genome shotgun (WGS) entry which is preliminary data.</text>
</comment>
<evidence type="ECO:0000256" key="1">
    <source>
        <dbReference type="ARBA" id="ARBA00006817"/>
    </source>
</evidence>
<dbReference type="RefSeq" id="WP_183776290.1">
    <property type="nucleotide sequence ID" value="NZ_JACIDK010000007.1"/>
</dbReference>
<gene>
    <name evidence="3" type="ORF">GGQ61_003842</name>
</gene>
<dbReference type="SUPFAM" id="SSF55961">
    <property type="entry name" value="Bet v1-like"/>
    <property type="match status" value="1"/>
</dbReference>
<reference evidence="3 4" key="1">
    <citation type="submission" date="2020-08" db="EMBL/GenBank/DDBJ databases">
        <title>Genomic Encyclopedia of Type Strains, Phase IV (KMG-IV): sequencing the most valuable type-strain genomes for metagenomic binning, comparative biology and taxonomic classification.</title>
        <authorList>
            <person name="Goeker M."/>
        </authorList>
    </citation>
    <scope>NUCLEOTIDE SEQUENCE [LARGE SCALE GENOMIC DNA]</scope>
    <source>
        <strain evidence="3 4">DSM 21793</strain>
    </source>
</reference>
<comment type="similarity">
    <text evidence="1">Belongs to the AHA1 family.</text>
</comment>
<protein>
    <submittedName>
        <fullName evidence="3">Uncharacterized protein YndB with AHSA1/START domain</fullName>
    </submittedName>
</protein>
<accession>A0A840A470</accession>
<dbReference type="Proteomes" id="UP000530564">
    <property type="component" value="Unassembled WGS sequence"/>
</dbReference>
<dbReference type="InterPro" id="IPR013538">
    <property type="entry name" value="ASHA1/2-like_C"/>
</dbReference>
<keyword evidence="4" id="KW-1185">Reference proteome</keyword>
<proteinExistence type="inferred from homology"/>
<evidence type="ECO:0000313" key="4">
    <source>
        <dbReference type="Proteomes" id="UP000530564"/>
    </source>
</evidence>
<dbReference type="InterPro" id="IPR023393">
    <property type="entry name" value="START-like_dom_sf"/>
</dbReference>
<dbReference type="AlphaFoldDB" id="A0A840A470"/>
<evidence type="ECO:0000313" key="3">
    <source>
        <dbReference type="EMBL" id="MBB3893104.1"/>
    </source>
</evidence>
<feature type="domain" description="Activator of Hsp90 ATPase homologue 1/2-like C-terminal" evidence="2">
    <location>
        <begin position="21"/>
        <end position="150"/>
    </location>
</feature>
<organism evidence="3 4">
    <name type="scientific">Phenylobacterium haematophilum</name>
    <dbReference type="NCBI Taxonomy" id="98513"/>
    <lineage>
        <taxon>Bacteria</taxon>
        <taxon>Pseudomonadati</taxon>
        <taxon>Pseudomonadota</taxon>
        <taxon>Alphaproteobacteria</taxon>
        <taxon>Caulobacterales</taxon>
        <taxon>Caulobacteraceae</taxon>
        <taxon>Phenylobacterium</taxon>
    </lineage>
</organism>
<name>A0A840A470_9CAUL</name>
<dbReference type="CDD" id="cd07814">
    <property type="entry name" value="SRPBCC_CalC_Aha1-like"/>
    <property type="match status" value="1"/>
</dbReference>
<dbReference type="Pfam" id="PF08327">
    <property type="entry name" value="AHSA1"/>
    <property type="match status" value="1"/>
</dbReference>
<evidence type="ECO:0000259" key="2">
    <source>
        <dbReference type="Pfam" id="PF08327"/>
    </source>
</evidence>
<dbReference type="Gene3D" id="3.30.530.20">
    <property type="match status" value="1"/>
</dbReference>